<protein>
    <recommendedName>
        <fullName evidence="2">PIH1 domain-containing protein 1</fullName>
    </recommendedName>
</protein>
<evidence type="ECO:0000256" key="1">
    <source>
        <dbReference type="ARBA" id="ARBA00008511"/>
    </source>
</evidence>
<dbReference type="InterPro" id="IPR002110">
    <property type="entry name" value="Ankyrin_rpt"/>
</dbReference>
<feature type="compositionally biased region" description="Acidic residues" evidence="4">
    <location>
        <begin position="916"/>
        <end position="931"/>
    </location>
</feature>
<feature type="compositionally biased region" description="Basic and acidic residues" evidence="4">
    <location>
        <begin position="776"/>
        <end position="787"/>
    </location>
</feature>
<comment type="similarity">
    <text evidence="1">Belongs to the PIH1 family.</text>
</comment>
<dbReference type="InterPro" id="IPR001870">
    <property type="entry name" value="B30.2/SPRY"/>
</dbReference>
<dbReference type="PROSITE" id="PS50297">
    <property type="entry name" value="ANK_REP_REGION"/>
    <property type="match status" value="1"/>
</dbReference>
<feature type="compositionally biased region" description="Basic and acidic residues" evidence="4">
    <location>
        <begin position="737"/>
        <end position="754"/>
    </location>
</feature>
<dbReference type="OrthoDB" id="5135119at2759"/>
<feature type="non-terminal residue" evidence="6">
    <location>
        <position position="1332"/>
    </location>
</feature>
<feature type="region of interest" description="Disordered" evidence="4">
    <location>
        <begin position="1152"/>
        <end position="1171"/>
    </location>
</feature>
<dbReference type="Gene3D" id="2.60.120.920">
    <property type="match status" value="1"/>
</dbReference>
<dbReference type="Proteomes" id="UP000649617">
    <property type="component" value="Unassembled WGS sequence"/>
</dbReference>
<comment type="caution">
    <text evidence="6">The sequence shown here is derived from an EMBL/GenBank/DDBJ whole genome shotgun (WGS) entry which is preliminary data.</text>
</comment>
<dbReference type="InterPro" id="IPR041442">
    <property type="entry name" value="PIH1D1/2/3_CS-like"/>
</dbReference>
<evidence type="ECO:0000256" key="4">
    <source>
        <dbReference type="SAM" id="MobiDB-lite"/>
    </source>
</evidence>
<accession>A0A812N6T0</accession>
<dbReference type="Pfam" id="PF08190">
    <property type="entry name" value="PIH1"/>
    <property type="match status" value="1"/>
</dbReference>
<gene>
    <name evidence="6" type="ORF">SPIL2461_LOCUS6560</name>
</gene>
<feature type="repeat" description="ANK" evidence="3">
    <location>
        <begin position="27"/>
        <end position="59"/>
    </location>
</feature>
<dbReference type="Gene3D" id="1.25.40.20">
    <property type="entry name" value="Ankyrin repeat-containing domain"/>
    <property type="match status" value="1"/>
</dbReference>
<evidence type="ECO:0000256" key="3">
    <source>
        <dbReference type="PROSITE-ProRule" id="PRU00023"/>
    </source>
</evidence>
<dbReference type="CDD" id="cd00298">
    <property type="entry name" value="ACD_sHsps_p23-like"/>
    <property type="match status" value="1"/>
</dbReference>
<dbReference type="PANTHER" id="PTHR22997:SF0">
    <property type="entry name" value="PIH1 DOMAIN-CONTAINING PROTEIN 1"/>
    <property type="match status" value="1"/>
</dbReference>
<dbReference type="EMBL" id="CAJNIZ010010001">
    <property type="protein sequence ID" value="CAE7292069.1"/>
    <property type="molecule type" value="Genomic_DNA"/>
</dbReference>
<evidence type="ECO:0000256" key="2">
    <source>
        <dbReference type="ARBA" id="ARBA00040540"/>
    </source>
</evidence>
<dbReference type="PANTHER" id="PTHR22997">
    <property type="entry name" value="PIH1 DOMAIN-CONTAINING PROTEIN 1"/>
    <property type="match status" value="1"/>
</dbReference>
<dbReference type="Pfam" id="PF00023">
    <property type="entry name" value="Ank"/>
    <property type="match status" value="1"/>
</dbReference>
<dbReference type="Pfam" id="PF18201">
    <property type="entry name" value="PIH1_CS"/>
    <property type="match status" value="1"/>
</dbReference>
<feature type="domain" description="B30.2/SPRY" evidence="5">
    <location>
        <begin position="173"/>
        <end position="390"/>
    </location>
</feature>
<feature type="region of interest" description="Disordered" evidence="4">
    <location>
        <begin position="1273"/>
        <end position="1332"/>
    </location>
</feature>
<keyword evidence="7" id="KW-1185">Reference proteome</keyword>
<dbReference type="InterPro" id="IPR050734">
    <property type="entry name" value="PIH1/Kintoun_subfamily"/>
</dbReference>
<sequence>MVIAYETMRQALTNGAVLSMLNTPRHLGRTPLMIAVFAPNVGAAEVLLQHGADATYAGTDGSCALDLAAQVGGSRGTQLVRRLLTARADPNVGAIGPLFLAVQENSEAAVKDLLEAKARPQGLMRESTTTPTECAARFGFLRVLKLLLSAEGAPRGADLKSALTLAREAGHRDVERVLIKAGAAPDQKRPAEEALDDQLLLPSGFMPGKAEGAASDQIQVDEVEAYRLRFQGNSYMTATAATPVRMCEMHDSFYYEVLVEAAFAISVLEGELDLLMAFGYAREPETPLATLPGWLAGTYGLHSDDGLLQANTAETRVLRGWTIKKGSTVGMGVEWSAEAKEYQLFVTLDGQRQPRTVPLADDQTDAFDLYPIVGADRPAVLRVNLGDRPFMYQADRVAHALEKRRAAKLEAAKKYFVSAAEAIRKHAARSDHIIRLLAMNKQTDPALTGGTQRKDILPRIINGMKHDLLVAMAFTAERRQPGEYGDMRGITQDEVSRLQKAMKQEEFRKHIDEYTREVSDPAHRQEYLDYLAQIEAKGEMPEGQQLLRCQPGLCVKTNINFKTGQKQKCFINIVHTDRLEDLTLLPAEGGSGHQVHLPYSLSPPRPDRDLKDEYCMTCDFAVSTGTFQRAAQSSQPATQSFAGILKLLIDTAADGLSQQPGCCSFLVVTDSACNIHRSGSVSDSRRLLLRFLKGHEEVSKDYKVMQRLQCKGGQPLPMSVRAELLRDKGAKSQAPKKIPDRDAITPSELKEMRQAAKNRKKMSGVPDAKEDEVDDSAARERKAKEPTPGRIRVPHHRLVHSGHLDLSDFMEVSGRPNPNTVASIPRHLRLVVELPTVKKSSDIKMEVTSNNVVLEVDGKFYLDMPLPYEVQESNGSAKFDKAKQTLTLELPVIPKMPDPETLAAAQRLQGLGALNGEDDGGVSDQEEEEPELPPLEEPGDPPQEKQAPEAESAAAVAEVEPTAVASKAPQEPKRPLLELDGPGSLKFATAPEAEDQVVDMSQGIEELEEPQAGEELPSFEAAEAFGGAKAGYFFGTGDSGLGYYRDLRQRRPEPAPAPRPSQGPLVEEAALVPEPAPRELPTYAQRHVEETSLLSTRLPVADAEVVNEEPPVIARLGRQNLLLRLALPDEEPEAADLRLSLVGRRLTLSFCSRRPPSESESQGGSSSSSWRRRRLRCDLGGTVDLAQSCAEVVEVGDVLFSQGPGGRPPKRELQVILRRASKNEACEAALIAAPAMAAEAARGEEAEAQALGLAAPPAGPPVALRPEVPVPEVSEAAAEAVEAPPDSAELDVAEPTVQDSTQAPAPSAQATAGAVQSAMVMGQSDTEQTEKG</sequence>
<proteinExistence type="inferred from homology"/>
<dbReference type="GO" id="GO:0005737">
    <property type="term" value="C:cytoplasm"/>
    <property type="evidence" value="ECO:0007669"/>
    <property type="project" value="TreeGrafter"/>
</dbReference>
<dbReference type="InterPro" id="IPR012981">
    <property type="entry name" value="PIH1_N"/>
</dbReference>
<dbReference type="InterPro" id="IPR043136">
    <property type="entry name" value="B30.2/SPRY_sf"/>
</dbReference>
<evidence type="ECO:0000313" key="6">
    <source>
        <dbReference type="EMBL" id="CAE7292069.1"/>
    </source>
</evidence>
<dbReference type="InterPro" id="IPR044736">
    <property type="entry name" value="Gid1/RanBPM/SPLA_SPRY"/>
</dbReference>
<evidence type="ECO:0000313" key="7">
    <source>
        <dbReference type="Proteomes" id="UP000649617"/>
    </source>
</evidence>
<feature type="compositionally biased region" description="Low complexity" evidence="4">
    <location>
        <begin position="1273"/>
        <end position="1287"/>
    </location>
</feature>
<organism evidence="6 7">
    <name type="scientific">Symbiodinium pilosum</name>
    <name type="common">Dinoflagellate</name>
    <dbReference type="NCBI Taxonomy" id="2952"/>
    <lineage>
        <taxon>Eukaryota</taxon>
        <taxon>Sar</taxon>
        <taxon>Alveolata</taxon>
        <taxon>Dinophyceae</taxon>
        <taxon>Suessiales</taxon>
        <taxon>Symbiodiniaceae</taxon>
        <taxon>Symbiodinium</taxon>
    </lineage>
</organism>
<keyword evidence="3" id="KW-0040">ANK repeat</keyword>
<dbReference type="InterPro" id="IPR036770">
    <property type="entry name" value="Ankyrin_rpt-contain_sf"/>
</dbReference>
<reference evidence="6" key="1">
    <citation type="submission" date="2021-02" db="EMBL/GenBank/DDBJ databases">
        <authorList>
            <person name="Dougan E. K."/>
            <person name="Rhodes N."/>
            <person name="Thang M."/>
            <person name="Chan C."/>
        </authorList>
    </citation>
    <scope>NUCLEOTIDE SEQUENCE</scope>
</reference>
<feature type="region of interest" description="Disordered" evidence="4">
    <location>
        <begin position="727"/>
        <end position="789"/>
    </location>
</feature>
<dbReference type="CDD" id="cd12885">
    <property type="entry name" value="SPRY_RanBP_like"/>
    <property type="match status" value="1"/>
</dbReference>
<dbReference type="SUPFAM" id="SSF48403">
    <property type="entry name" value="Ankyrin repeat"/>
    <property type="match status" value="1"/>
</dbReference>
<feature type="compositionally biased region" description="Low complexity" evidence="4">
    <location>
        <begin position="1158"/>
        <end position="1169"/>
    </location>
</feature>
<feature type="compositionally biased region" description="Low complexity" evidence="4">
    <location>
        <begin position="949"/>
        <end position="966"/>
    </location>
</feature>
<feature type="region of interest" description="Disordered" evidence="4">
    <location>
        <begin position="913"/>
        <end position="996"/>
    </location>
</feature>
<dbReference type="PROSITE" id="PS50188">
    <property type="entry name" value="B302_SPRY"/>
    <property type="match status" value="1"/>
</dbReference>
<evidence type="ECO:0000259" key="5">
    <source>
        <dbReference type="PROSITE" id="PS50188"/>
    </source>
</evidence>
<feature type="compositionally biased region" description="Low complexity" evidence="4">
    <location>
        <begin position="1300"/>
        <end position="1312"/>
    </location>
</feature>
<dbReference type="SMART" id="SM00248">
    <property type="entry name" value="ANK"/>
    <property type="match status" value="5"/>
</dbReference>
<dbReference type="PROSITE" id="PS50088">
    <property type="entry name" value="ANK_REPEAT"/>
    <property type="match status" value="1"/>
</dbReference>
<name>A0A812N6T0_SYMPI</name>